<dbReference type="OrthoDB" id="7002012at2"/>
<reference evidence="2" key="1">
    <citation type="submission" date="2016-10" db="EMBL/GenBank/DDBJ databases">
        <authorList>
            <person name="Varghese N."/>
            <person name="Submissions S."/>
        </authorList>
    </citation>
    <scope>NUCLEOTIDE SEQUENCE [LARGE SCALE GENOMIC DNA]</scope>
    <source>
        <strain evidence="2">LMG 25555</strain>
    </source>
</reference>
<evidence type="ECO:0000256" key="1">
    <source>
        <dbReference type="SAM" id="SignalP"/>
    </source>
</evidence>
<name>A0A0J6G8L7_PSEDM</name>
<sequence>MKTLISLLSVLVLMAGAVSVNAAAKTHIYTAYINKDGTLAAQSPHWIQGIEYSSQHNYAASYKVKLTPGAFQKAPKFCVVSTDDTSSYEHTLYGIAKLSGKPTREEVNVIGLMLGLGGPSGDSSMSFYLMCSK</sequence>
<dbReference type="RefSeq" id="WP_048361324.1">
    <property type="nucleotide sequence ID" value="NZ_FNUD01000002.1"/>
</dbReference>
<proteinExistence type="predicted"/>
<evidence type="ECO:0000313" key="2">
    <source>
        <dbReference type="EMBL" id="SEE50368.1"/>
    </source>
</evidence>
<keyword evidence="3" id="KW-1185">Reference proteome</keyword>
<dbReference type="Proteomes" id="UP000183613">
    <property type="component" value="Unassembled WGS sequence"/>
</dbReference>
<comment type="caution">
    <text evidence="2">The sequence shown here is derived from an EMBL/GenBank/DDBJ whole genome shotgun (WGS) entry which is preliminary data.</text>
</comment>
<feature type="signal peptide" evidence="1">
    <location>
        <begin position="1"/>
        <end position="22"/>
    </location>
</feature>
<dbReference type="EMBL" id="FNUD01000002">
    <property type="protein sequence ID" value="SEE50368.1"/>
    <property type="molecule type" value="Genomic_DNA"/>
</dbReference>
<keyword evidence="1" id="KW-0732">Signal</keyword>
<organism evidence="2 3">
    <name type="scientific">Pseudomonas deceptionensis</name>
    <dbReference type="NCBI Taxonomy" id="882211"/>
    <lineage>
        <taxon>Bacteria</taxon>
        <taxon>Pseudomonadati</taxon>
        <taxon>Pseudomonadota</taxon>
        <taxon>Gammaproteobacteria</taxon>
        <taxon>Pseudomonadales</taxon>
        <taxon>Pseudomonadaceae</taxon>
        <taxon>Pseudomonas</taxon>
    </lineage>
</organism>
<dbReference type="AlphaFoldDB" id="A0A0J6G8L7"/>
<protein>
    <submittedName>
        <fullName evidence="2">Uncharacterized protein</fullName>
    </submittedName>
</protein>
<gene>
    <name evidence="2" type="ORF">SAMN04489800_1036</name>
</gene>
<dbReference type="PATRIC" id="fig|882211.3.peg.3662"/>
<evidence type="ECO:0000313" key="3">
    <source>
        <dbReference type="Proteomes" id="UP000183613"/>
    </source>
</evidence>
<accession>A0A0J6G8L7</accession>
<feature type="chain" id="PRO_5009777079" evidence="1">
    <location>
        <begin position="23"/>
        <end position="133"/>
    </location>
</feature>